<dbReference type="AlphaFoldDB" id="D7MXE6"/>
<dbReference type="SUPFAM" id="SSF52540">
    <property type="entry name" value="P-loop containing nucleoside triphosphate hydrolases"/>
    <property type="match status" value="1"/>
</dbReference>
<dbReference type="PANTHER" id="PTHR11638">
    <property type="entry name" value="ATP-DEPENDENT CLP PROTEASE"/>
    <property type="match status" value="1"/>
</dbReference>
<proteinExistence type="predicted"/>
<dbReference type="SMART" id="SM00382">
    <property type="entry name" value="AAA"/>
    <property type="match status" value="1"/>
</dbReference>
<evidence type="ECO:0000256" key="3">
    <source>
        <dbReference type="ARBA" id="ARBA00023186"/>
    </source>
</evidence>
<dbReference type="eggNOG" id="KOG1051">
    <property type="taxonomic scope" value="Eukaryota"/>
</dbReference>
<reference evidence="6" key="1">
    <citation type="journal article" date="2011" name="Nat. Genet.">
        <title>The Arabidopsis lyrata genome sequence and the basis of rapid genome size change.</title>
        <authorList>
            <person name="Hu T.T."/>
            <person name="Pattyn P."/>
            <person name="Bakker E.G."/>
            <person name="Cao J."/>
            <person name="Cheng J.-F."/>
            <person name="Clark R.M."/>
            <person name="Fahlgren N."/>
            <person name="Fawcett J.A."/>
            <person name="Grimwood J."/>
            <person name="Gundlach H."/>
            <person name="Haberer G."/>
            <person name="Hollister J.D."/>
            <person name="Ossowski S."/>
            <person name="Ottilar R.P."/>
            <person name="Salamov A.A."/>
            <person name="Schneeberger K."/>
            <person name="Spannagl M."/>
            <person name="Wang X."/>
            <person name="Yang L."/>
            <person name="Nasrallah M.E."/>
            <person name="Bergelson J."/>
            <person name="Carrington J.C."/>
            <person name="Gaut B.S."/>
            <person name="Schmutz J."/>
            <person name="Mayer K.F.X."/>
            <person name="Van de Peer Y."/>
            <person name="Grigoriev I.V."/>
            <person name="Nordborg M."/>
            <person name="Weigel D."/>
            <person name="Guo Y.-L."/>
        </authorList>
    </citation>
    <scope>NUCLEOTIDE SEQUENCE [LARGE SCALE GENOMIC DNA]</scope>
    <source>
        <strain evidence="6">cv. MN47</strain>
    </source>
</reference>
<dbReference type="InterPro" id="IPR027417">
    <property type="entry name" value="P-loop_NTPase"/>
</dbReference>
<keyword evidence="3" id="KW-0143">Chaperone</keyword>
<dbReference type="PROSITE" id="PS00871">
    <property type="entry name" value="CLPAB_2"/>
    <property type="match status" value="1"/>
</dbReference>
<dbReference type="CDD" id="cd19499">
    <property type="entry name" value="RecA-like_ClpB_Hsp104-like"/>
    <property type="match status" value="1"/>
</dbReference>
<dbReference type="InterPro" id="IPR003959">
    <property type="entry name" value="ATPase_AAA_core"/>
</dbReference>
<dbReference type="Proteomes" id="UP000008694">
    <property type="component" value="Unassembled WGS sequence"/>
</dbReference>
<organism evidence="6">
    <name type="scientific">Arabidopsis lyrata subsp. lyrata</name>
    <name type="common">Lyre-leaved rock-cress</name>
    <dbReference type="NCBI Taxonomy" id="81972"/>
    <lineage>
        <taxon>Eukaryota</taxon>
        <taxon>Viridiplantae</taxon>
        <taxon>Streptophyta</taxon>
        <taxon>Embryophyta</taxon>
        <taxon>Tracheophyta</taxon>
        <taxon>Spermatophyta</taxon>
        <taxon>Magnoliopsida</taxon>
        <taxon>eudicotyledons</taxon>
        <taxon>Gunneridae</taxon>
        <taxon>Pentapetalae</taxon>
        <taxon>rosids</taxon>
        <taxon>malvids</taxon>
        <taxon>Brassicales</taxon>
        <taxon>Brassicaceae</taxon>
        <taxon>Camelineae</taxon>
        <taxon>Arabidopsis</taxon>
    </lineage>
</organism>
<evidence type="ECO:0000259" key="4">
    <source>
        <dbReference type="SMART" id="SM00382"/>
    </source>
</evidence>
<dbReference type="STRING" id="81972.D7MXE6"/>
<keyword evidence="1" id="KW-0547">Nucleotide-binding</keyword>
<dbReference type="GO" id="GO:0005524">
    <property type="term" value="F:ATP binding"/>
    <property type="evidence" value="ECO:0007669"/>
    <property type="project" value="UniProtKB-KW"/>
</dbReference>
<dbReference type="InterPro" id="IPR001270">
    <property type="entry name" value="ClpA/B"/>
</dbReference>
<accession>D7MXE6</accession>
<dbReference type="HOGENOM" id="CLU_702760_0_0_1"/>
<dbReference type="GO" id="GO:0034605">
    <property type="term" value="P:cellular response to heat"/>
    <property type="evidence" value="ECO:0007669"/>
    <property type="project" value="TreeGrafter"/>
</dbReference>
<keyword evidence="6" id="KW-1185">Reference proteome</keyword>
<feature type="domain" description="AAA+ ATPase" evidence="4">
    <location>
        <begin position="102"/>
        <end position="243"/>
    </location>
</feature>
<evidence type="ECO:0000256" key="1">
    <source>
        <dbReference type="ARBA" id="ARBA00022741"/>
    </source>
</evidence>
<dbReference type="PRINTS" id="PR00300">
    <property type="entry name" value="CLPPROTEASEA"/>
</dbReference>
<dbReference type="FunFam" id="3.40.50.300:FF:000025">
    <property type="entry name" value="ATP-dependent Clp protease subunit"/>
    <property type="match status" value="1"/>
</dbReference>
<dbReference type="InterPro" id="IPR003593">
    <property type="entry name" value="AAA+_ATPase"/>
</dbReference>
<dbReference type="EMBL" id="GL348979">
    <property type="protein sequence ID" value="EFH38785.1"/>
    <property type="molecule type" value="Genomic_DNA"/>
</dbReference>
<dbReference type="PANTHER" id="PTHR11638:SF18">
    <property type="entry name" value="HEAT SHOCK PROTEIN 104"/>
    <property type="match status" value="1"/>
</dbReference>
<dbReference type="Gramene" id="scaffold_37500002.1">
    <property type="protein sequence ID" value="scaffold_37500002.1"/>
    <property type="gene ID" value="scaffold_37500002.1"/>
</dbReference>
<evidence type="ECO:0000256" key="2">
    <source>
        <dbReference type="ARBA" id="ARBA00022840"/>
    </source>
</evidence>
<protein>
    <recommendedName>
        <fullName evidence="4">AAA+ ATPase domain-containing protein</fullName>
    </recommendedName>
</protein>
<dbReference type="GO" id="GO:0016887">
    <property type="term" value="F:ATP hydrolysis activity"/>
    <property type="evidence" value="ECO:0007669"/>
    <property type="project" value="InterPro"/>
</dbReference>
<name>D7MXE6_ARALL</name>
<sequence>MEFTLRDSGNNDGGVALTFGENLNRVHQLLAYEEKFLLILISYLFSTILAVGKVEREISVSEVMETQKNCDSCCLVVQDEAVKAVAAAILRSRVGLGRPQQPSGSFLFLGPTGVGKTELAKALAEQLFYDENLLVRLDMSEYIDRYTVSKLIGAPAGYIGHEGGQLTEPVRRRPYCVVLFDEVEKANVTVFNTLVQVLEDGRLTDSHGRTVDFKNTVIIMTSNLGADHLISGLTGEVTMQVARDNAMKEVKKHFRPELLNRLDEIVMFHPLSHEHLTKIVQLQVNNVANRLAEKGVSMTVCIGLHFSSELRLERKVVTDISMMIVREEIDDDSIVCIDVNVDKTDLVYQIDENVVAKKTEQTSDVVIHSRNKRGRSNEETLTKKIKSEVIVID</sequence>
<dbReference type="GO" id="GO:0005737">
    <property type="term" value="C:cytoplasm"/>
    <property type="evidence" value="ECO:0007669"/>
    <property type="project" value="TreeGrafter"/>
</dbReference>
<gene>
    <name evidence="5" type="ORF">ARALYDRAFT_920586</name>
</gene>
<keyword evidence="2" id="KW-0067">ATP-binding</keyword>
<evidence type="ECO:0000313" key="5">
    <source>
        <dbReference type="EMBL" id="EFH38785.1"/>
    </source>
</evidence>
<dbReference type="InterPro" id="IPR028299">
    <property type="entry name" value="ClpA/B_CS2"/>
</dbReference>
<evidence type="ECO:0000313" key="6">
    <source>
        <dbReference type="Proteomes" id="UP000008694"/>
    </source>
</evidence>
<dbReference type="Pfam" id="PF07724">
    <property type="entry name" value="AAA_2"/>
    <property type="match status" value="1"/>
</dbReference>
<dbReference type="InterPro" id="IPR050130">
    <property type="entry name" value="ClpA_ClpB"/>
</dbReference>
<dbReference type="Gene3D" id="3.40.50.300">
    <property type="entry name" value="P-loop containing nucleotide triphosphate hydrolases"/>
    <property type="match status" value="1"/>
</dbReference>